<dbReference type="RefSeq" id="WP_281899520.1">
    <property type="nucleotide sequence ID" value="NZ_BSDI01000026.1"/>
</dbReference>
<reference evidence="2" key="1">
    <citation type="submission" date="2022-12" db="EMBL/GenBank/DDBJ databases">
        <title>New Phytohabitans aurantiacus sp. RD004123 nov., an actinomycete isolated from soil.</title>
        <authorList>
            <person name="Triningsih D.W."/>
            <person name="Harunari E."/>
            <person name="Igarashi Y."/>
        </authorList>
    </citation>
    <scope>NUCLEOTIDE SEQUENCE</scope>
    <source>
        <strain evidence="2">RD004123</strain>
    </source>
</reference>
<dbReference type="Proteomes" id="UP001144280">
    <property type="component" value="Unassembled WGS sequence"/>
</dbReference>
<dbReference type="EMBL" id="BSDI01000026">
    <property type="protein sequence ID" value="GLH99693.1"/>
    <property type="molecule type" value="Genomic_DNA"/>
</dbReference>
<comment type="caution">
    <text evidence="2">The sequence shown here is derived from an EMBL/GenBank/DDBJ whole genome shotgun (WGS) entry which is preliminary data.</text>
</comment>
<keyword evidence="3" id="KW-1185">Reference proteome</keyword>
<protein>
    <recommendedName>
        <fullName evidence="1">ABM domain-containing protein</fullName>
    </recommendedName>
</protein>
<dbReference type="Pfam" id="PF03992">
    <property type="entry name" value="ABM"/>
    <property type="match status" value="1"/>
</dbReference>
<proteinExistence type="predicted"/>
<dbReference type="SUPFAM" id="SSF54909">
    <property type="entry name" value="Dimeric alpha+beta barrel"/>
    <property type="match status" value="1"/>
</dbReference>
<dbReference type="Gene3D" id="3.30.70.100">
    <property type="match status" value="1"/>
</dbReference>
<dbReference type="InterPro" id="IPR011008">
    <property type="entry name" value="Dimeric_a/b-barrel"/>
</dbReference>
<feature type="domain" description="ABM" evidence="1">
    <location>
        <begin position="24"/>
        <end position="84"/>
    </location>
</feature>
<dbReference type="InterPro" id="IPR007138">
    <property type="entry name" value="ABM_dom"/>
</dbReference>
<evidence type="ECO:0000259" key="1">
    <source>
        <dbReference type="Pfam" id="PF03992"/>
    </source>
</evidence>
<gene>
    <name evidence="2" type="ORF">Pa4123_49690</name>
</gene>
<name>A0ABQ5QYR2_9ACTN</name>
<sequence>MRQIATEAAMTVKLIAQLHVQDFDAFKAVFDSVSQLRKEHGATGHRLHRGLDDRNKVVVVTEYRDADEARGFAQSTELKEAQERAGVEARDFTLYEEVEDVTY</sequence>
<evidence type="ECO:0000313" key="3">
    <source>
        <dbReference type="Proteomes" id="UP001144280"/>
    </source>
</evidence>
<organism evidence="2 3">
    <name type="scientific">Phytohabitans aurantiacus</name>
    <dbReference type="NCBI Taxonomy" id="3016789"/>
    <lineage>
        <taxon>Bacteria</taxon>
        <taxon>Bacillati</taxon>
        <taxon>Actinomycetota</taxon>
        <taxon>Actinomycetes</taxon>
        <taxon>Micromonosporales</taxon>
        <taxon>Micromonosporaceae</taxon>
    </lineage>
</organism>
<evidence type="ECO:0000313" key="2">
    <source>
        <dbReference type="EMBL" id="GLH99693.1"/>
    </source>
</evidence>
<accession>A0ABQ5QYR2</accession>